<dbReference type="GO" id="GO:0006260">
    <property type="term" value="P:DNA replication"/>
    <property type="evidence" value="ECO:0007669"/>
    <property type="project" value="InterPro"/>
</dbReference>
<dbReference type="KEGG" id="schv:BRCON_2050"/>
<proteinExistence type="predicted"/>
<evidence type="ECO:0000256" key="2">
    <source>
        <dbReference type="ARBA" id="ARBA00022803"/>
    </source>
</evidence>
<protein>
    <submittedName>
        <fullName evidence="5">TPR domain protein</fullName>
    </submittedName>
</protein>
<dbReference type="GO" id="GO:0003677">
    <property type="term" value="F:DNA binding"/>
    <property type="evidence" value="ECO:0007669"/>
    <property type="project" value="InterPro"/>
</dbReference>
<organism evidence="5 6">
    <name type="scientific">Sumerlaea chitinivorans</name>
    <dbReference type="NCBI Taxonomy" id="2250252"/>
    <lineage>
        <taxon>Bacteria</taxon>
        <taxon>Candidatus Sumerlaeota</taxon>
        <taxon>Candidatus Sumerlaeia</taxon>
        <taxon>Candidatus Sumerlaeales</taxon>
        <taxon>Candidatus Sumerlaeaceae</taxon>
        <taxon>Candidatus Sumerlaea</taxon>
    </lineage>
</organism>
<dbReference type="InterPro" id="IPR019734">
    <property type="entry name" value="TPR_rpt"/>
</dbReference>
<dbReference type="PANTHER" id="PTHR45586:SF1">
    <property type="entry name" value="LIPOPOLYSACCHARIDE ASSEMBLY PROTEIN B"/>
    <property type="match status" value="1"/>
</dbReference>
<evidence type="ECO:0000256" key="4">
    <source>
        <dbReference type="SAM" id="MobiDB-lite"/>
    </source>
</evidence>
<dbReference type="PANTHER" id="PTHR45586">
    <property type="entry name" value="TPR REPEAT-CONTAINING PROTEIN PA4667"/>
    <property type="match status" value="1"/>
</dbReference>
<accession>A0A2Z4Y6H1</accession>
<dbReference type="Gene3D" id="1.25.40.10">
    <property type="entry name" value="Tetratricopeptide repeat domain"/>
    <property type="match status" value="2"/>
</dbReference>
<name>A0A2Z4Y6H1_SUMC1</name>
<evidence type="ECO:0000256" key="1">
    <source>
        <dbReference type="ARBA" id="ARBA00022737"/>
    </source>
</evidence>
<dbReference type="Pfam" id="PF14559">
    <property type="entry name" value="TPR_19"/>
    <property type="match status" value="1"/>
</dbReference>
<dbReference type="InterPro" id="IPR036977">
    <property type="entry name" value="DNA_primase_Znf_CHC2"/>
</dbReference>
<dbReference type="AlphaFoldDB" id="A0A2Z4Y6H1"/>
<evidence type="ECO:0000313" key="6">
    <source>
        <dbReference type="Proteomes" id="UP000262583"/>
    </source>
</evidence>
<dbReference type="GO" id="GO:0008270">
    <property type="term" value="F:zinc ion binding"/>
    <property type="evidence" value="ECO:0007669"/>
    <property type="project" value="InterPro"/>
</dbReference>
<keyword evidence="2 3" id="KW-0802">TPR repeat</keyword>
<dbReference type="InterPro" id="IPR051012">
    <property type="entry name" value="CellSynth/LPSAsmb/PSIAsmb"/>
</dbReference>
<dbReference type="InterPro" id="IPR011990">
    <property type="entry name" value="TPR-like_helical_dom_sf"/>
</dbReference>
<dbReference type="Gene3D" id="3.90.580.10">
    <property type="entry name" value="Zinc finger, CHC2-type domain"/>
    <property type="match status" value="1"/>
</dbReference>
<gene>
    <name evidence="5" type="ORF">BRCON_2050</name>
</gene>
<feature type="repeat" description="TPR" evidence="3">
    <location>
        <begin position="105"/>
        <end position="138"/>
    </location>
</feature>
<dbReference type="SUPFAM" id="SSF57783">
    <property type="entry name" value="Zinc beta-ribbon"/>
    <property type="match status" value="1"/>
</dbReference>
<reference evidence="5 6" key="1">
    <citation type="submission" date="2018-05" db="EMBL/GenBank/DDBJ databases">
        <title>A metagenomic window into the 2 km-deep terrestrial subsurface aquifer revealed taxonomically and functionally diverse microbial community comprising novel uncultured bacterial lineages.</title>
        <authorList>
            <person name="Kadnikov V.V."/>
            <person name="Mardanov A.V."/>
            <person name="Beletsky A.V."/>
            <person name="Banks D."/>
            <person name="Pimenov N.V."/>
            <person name="Frank Y.A."/>
            <person name="Karnachuk O.V."/>
            <person name="Ravin N.V."/>
        </authorList>
    </citation>
    <scope>NUCLEOTIDE SEQUENCE [LARGE SCALE GENOMIC DNA]</scope>
    <source>
        <strain evidence="5">BY</strain>
    </source>
</reference>
<dbReference type="PROSITE" id="PS50005">
    <property type="entry name" value="TPR"/>
    <property type="match status" value="1"/>
</dbReference>
<dbReference type="EMBL" id="CP030759">
    <property type="protein sequence ID" value="AXA36827.1"/>
    <property type="molecule type" value="Genomic_DNA"/>
</dbReference>
<feature type="region of interest" description="Disordered" evidence="4">
    <location>
        <begin position="345"/>
        <end position="424"/>
    </location>
</feature>
<dbReference type="Proteomes" id="UP000262583">
    <property type="component" value="Chromosome"/>
</dbReference>
<dbReference type="SUPFAM" id="SSF48452">
    <property type="entry name" value="TPR-like"/>
    <property type="match status" value="1"/>
</dbReference>
<feature type="compositionally biased region" description="Low complexity" evidence="4">
    <location>
        <begin position="350"/>
        <end position="372"/>
    </location>
</feature>
<evidence type="ECO:0000256" key="3">
    <source>
        <dbReference type="PROSITE-ProRule" id="PRU00339"/>
    </source>
</evidence>
<evidence type="ECO:0000313" key="5">
    <source>
        <dbReference type="EMBL" id="AXA36827.1"/>
    </source>
</evidence>
<sequence>MVNYYFSPEEKEFNASLNAWELLLKMGFHENALYREGNTIRLFCPLHKDQIRRSLIIYTDSNTFKCQYTGCEGHKGGNLLEFYAAYMGCDVSEAMARIAHQGESTADFVERAERLILQGQLVEALPLLQKAVQLDPKNEITRCRLAALYLELGDKEAGYREYLQAAEHYGVRGEFDKMLHIYNILLIIRPDDIKVRKQLSYLFSRLKREDEAIAQLKWVVDRHVRKGQLQDAIDMCKRMIELAPEYPDSHRILGEIYLRLGSTFEAIEELTTATRHYIRENNLKKAKETVDLGLRYAPGNAGLKDLKARIEKAIELQAMVQEAKDERELAFEAWLSELKRAVGVAEEEPSPAAATAASAERAAAEAPTAEAPQTQPVGTESGAGHPKLSGTILQGTFTSLAAAPPTRPPTEEKPPAMPLPKLSPADPRILFFKDNLMDRTQEELESLRRHLVNMFEEVQAGVQEGFCSEFEARVIREFYAAFCIALDAIRSKSGGKTSSA</sequence>
<keyword evidence="1" id="KW-0677">Repeat</keyword>